<dbReference type="PANTHER" id="PTHR43798">
    <property type="entry name" value="MONOACYLGLYCEROL LIPASE"/>
    <property type="match status" value="1"/>
</dbReference>
<dbReference type="Gene3D" id="3.40.50.1820">
    <property type="entry name" value="alpha/beta hydrolase"/>
    <property type="match status" value="1"/>
</dbReference>
<sequence>MSGEGQYLISNDGTKIWADACGDPSKPSVVFIHGLSCTALAFERQFSDPELLKNLYMIRYEMRGHGRSGHPEDFNSYASIRFAEDFKTVCDAYRLKKPFICGWSMGGLVPVDVVDAYGAEKISGVLLPGGPMITRTLHHQYIHPFMKENLPLFLKDSADIQAKAAVLFVESCVENPSVSLPFETKIKWIGGYLMQSPSIRTHIVTRTQDSERWEREIKDIPVQIIQGELDRHSMTEKLIPVAKKYLPKLELHIIEGVGHAPCFERPEQTNRLMLEFVQRFSLSSQLSPYVQRSLL</sequence>
<dbReference type="SUPFAM" id="SSF53474">
    <property type="entry name" value="alpha/beta-Hydrolases"/>
    <property type="match status" value="1"/>
</dbReference>
<feature type="domain" description="AB hydrolase-1" evidence="2">
    <location>
        <begin position="29"/>
        <end position="271"/>
    </location>
</feature>
<evidence type="ECO:0000313" key="4">
    <source>
        <dbReference type="Proteomes" id="UP001497453"/>
    </source>
</evidence>
<evidence type="ECO:0000313" key="3">
    <source>
        <dbReference type="EMBL" id="CAL1712616.1"/>
    </source>
</evidence>
<protein>
    <recommendedName>
        <fullName evidence="2">AB hydrolase-1 domain-containing protein</fullName>
    </recommendedName>
</protein>
<gene>
    <name evidence="3" type="ORF">GFSPODELE1_LOCUS8906</name>
</gene>
<dbReference type="InterPro" id="IPR050266">
    <property type="entry name" value="AB_hydrolase_sf"/>
</dbReference>
<dbReference type="EMBL" id="OZ037950">
    <property type="protein sequence ID" value="CAL1712616.1"/>
    <property type="molecule type" value="Genomic_DNA"/>
</dbReference>
<keyword evidence="1" id="KW-0378">Hydrolase</keyword>
<evidence type="ECO:0000256" key="1">
    <source>
        <dbReference type="ARBA" id="ARBA00022801"/>
    </source>
</evidence>
<proteinExistence type="predicted"/>
<dbReference type="InterPro" id="IPR000073">
    <property type="entry name" value="AB_hydrolase_1"/>
</dbReference>
<dbReference type="Proteomes" id="UP001497453">
    <property type="component" value="Chromosome 7"/>
</dbReference>
<organism evidence="3 4">
    <name type="scientific">Somion occarium</name>
    <dbReference type="NCBI Taxonomy" id="3059160"/>
    <lineage>
        <taxon>Eukaryota</taxon>
        <taxon>Fungi</taxon>
        <taxon>Dikarya</taxon>
        <taxon>Basidiomycota</taxon>
        <taxon>Agaricomycotina</taxon>
        <taxon>Agaricomycetes</taxon>
        <taxon>Polyporales</taxon>
        <taxon>Cerrenaceae</taxon>
        <taxon>Somion</taxon>
    </lineage>
</organism>
<dbReference type="Pfam" id="PF12697">
    <property type="entry name" value="Abhydrolase_6"/>
    <property type="match status" value="1"/>
</dbReference>
<evidence type="ECO:0000259" key="2">
    <source>
        <dbReference type="Pfam" id="PF12697"/>
    </source>
</evidence>
<dbReference type="InterPro" id="IPR029058">
    <property type="entry name" value="AB_hydrolase_fold"/>
</dbReference>
<dbReference type="PANTHER" id="PTHR43798:SF31">
    <property type="entry name" value="AB HYDROLASE SUPERFAMILY PROTEIN YCLE"/>
    <property type="match status" value="1"/>
</dbReference>
<keyword evidence="4" id="KW-1185">Reference proteome</keyword>
<name>A0ABP1DXV5_9APHY</name>
<reference evidence="4" key="1">
    <citation type="submission" date="2024-04" db="EMBL/GenBank/DDBJ databases">
        <authorList>
            <person name="Shaw F."/>
            <person name="Minotto A."/>
        </authorList>
    </citation>
    <scope>NUCLEOTIDE SEQUENCE [LARGE SCALE GENOMIC DNA]</scope>
</reference>
<accession>A0ABP1DXV5</accession>